<feature type="compositionally biased region" description="Acidic residues" evidence="1">
    <location>
        <begin position="128"/>
        <end position="143"/>
    </location>
</feature>
<proteinExistence type="predicted"/>
<gene>
    <name evidence="2" type="ORF">T4D_12161</name>
</gene>
<evidence type="ECO:0000256" key="1">
    <source>
        <dbReference type="SAM" id="MobiDB-lite"/>
    </source>
</evidence>
<dbReference type="OrthoDB" id="10434608at2759"/>
<feature type="region of interest" description="Disordered" evidence="1">
    <location>
        <begin position="1"/>
        <end position="67"/>
    </location>
</feature>
<sequence>MNDQWMAPSAKWRGEQEEAEQSGRSTGSLWTRVDWTSCGAGQQRAKRAESRAGSGRGQKVTTNTPTPAFTLVQSRLCGRLVSVDLSTKKTMTTTKSVHCLPAGDHCPVDLAEQWAVVEGKSPEMVYWQDEDENEDEEEEEEEQQQQQQQRKHHFNKLPH</sequence>
<accession>A0A0V1FJL4</accession>
<feature type="region of interest" description="Disordered" evidence="1">
    <location>
        <begin position="121"/>
        <end position="159"/>
    </location>
</feature>
<organism evidence="2 3">
    <name type="scientific">Trichinella pseudospiralis</name>
    <name type="common">Parasitic roundworm</name>
    <dbReference type="NCBI Taxonomy" id="6337"/>
    <lineage>
        <taxon>Eukaryota</taxon>
        <taxon>Metazoa</taxon>
        <taxon>Ecdysozoa</taxon>
        <taxon>Nematoda</taxon>
        <taxon>Enoplea</taxon>
        <taxon>Dorylaimia</taxon>
        <taxon>Trichinellida</taxon>
        <taxon>Trichinellidae</taxon>
        <taxon>Trichinella</taxon>
    </lineage>
</organism>
<evidence type="ECO:0000313" key="2">
    <source>
        <dbReference type="EMBL" id="KRY85903.1"/>
    </source>
</evidence>
<protein>
    <submittedName>
        <fullName evidence="2">Uncharacterized protein</fullName>
    </submittedName>
</protein>
<reference evidence="2 3" key="1">
    <citation type="submission" date="2015-01" db="EMBL/GenBank/DDBJ databases">
        <title>Evolution of Trichinella species and genotypes.</title>
        <authorList>
            <person name="Korhonen P.K."/>
            <person name="Edoardo P."/>
            <person name="Giuseppe L.R."/>
            <person name="Gasser R.B."/>
        </authorList>
    </citation>
    <scope>NUCLEOTIDE SEQUENCE [LARGE SCALE GENOMIC DNA]</scope>
    <source>
        <strain evidence="2">ISS470</strain>
    </source>
</reference>
<name>A0A0V1FJL4_TRIPS</name>
<dbReference type="EMBL" id="JYDT01000080">
    <property type="protein sequence ID" value="KRY85903.1"/>
    <property type="molecule type" value="Genomic_DNA"/>
</dbReference>
<evidence type="ECO:0000313" key="3">
    <source>
        <dbReference type="Proteomes" id="UP000054995"/>
    </source>
</evidence>
<comment type="caution">
    <text evidence="2">The sequence shown here is derived from an EMBL/GenBank/DDBJ whole genome shotgun (WGS) entry which is preliminary data.</text>
</comment>
<dbReference type="AlphaFoldDB" id="A0A0V1FJL4"/>
<dbReference type="Proteomes" id="UP000054995">
    <property type="component" value="Unassembled WGS sequence"/>
</dbReference>
<keyword evidence="3" id="KW-1185">Reference proteome</keyword>
<feature type="compositionally biased region" description="Basic residues" evidence="1">
    <location>
        <begin position="149"/>
        <end position="159"/>
    </location>
</feature>